<organism evidence="3 4">
    <name type="scientific">Desulfallas thermosapovorans DSM 6562</name>
    <dbReference type="NCBI Taxonomy" id="1121431"/>
    <lineage>
        <taxon>Bacteria</taxon>
        <taxon>Bacillati</taxon>
        <taxon>Bacillota</taxon>
        <taxon>Clostridia</taxon>
        <taxon>Eubacteriales</taxon>
        <taxon>Desulfallaceae</taxon>
        <taxon>Desulfallas</taxon>
    </lineage>
</organism>
<dbReference type="InterPro" id="IPR007337">
    <property type="entry name" value="RelB/DinJ"/>
</dbReference>
<dbReference type="RefSeq" id="WP_166512827.1">
    <property type="nucleotide sequence ID" value="NZ_VNHM01000029.1"/>
</dbReference>
<dbReference type="GO" id="GO:0006355">
    <property type="term" value="P:regulation of DNA-templated transcription"/>
    <property type="evidence" value="ECO:0007669"/>
    <property type="project" value="InterPro"/>
</dbReference>
<dbReference type="PANTHER" id="PTHR38781:SF1">
    <property type="entry name" value="ANTITOXIN DINJ-RELATED"/>
    <property type="match status" value="1"/>
</dbReference>
<dbReference type="GO" id="GO:0006351">
    <property type="term" value="P:DNA-templated transcription"/>
    <property type="evidence" value="ECO:0007669"/>
    <property type="project" value="TreeGrafter"/>
</dbReference>
<gene>
    <name evidence="3" type="ORF">LX24_02915</name>
</gene>
<dbReference type="AlphaFoldDB" id="A0A5S4ZPJ0"/>
<evidence type="ECO:0000256" key="2">
    <source>
        <dbReference type="ARBA" id="ARBA00022649"/>
    </source>
</evidence>
<dbReference type="InterPro" id="IPR013321">
    <property type="entry name" value="Arc_rbn_hlx_hlx"/>
</dbReference>
<evidence type="ECO:0000313" key="4">
    <source>
        <dbReference type="Proteomes" id="UP000323166"/>
    </source>
</evidence>
<dbReference type="PANTHER" id="PTHR38781">
    <property type="entry name" value="ANTITOXIN DINJ-RELATED"/>
    <property type="match status" value="1"/>
</dbReference>
<proteinExistence type="inferred from homology"/>
<reference evidence="3 4" key="1">
    <citation type="submission" date="2019-07" db="EMBL/GenBank/DDBJ databases">
        <title>Genomic Encyclopedia of Type Strains, Phase I: the one thousand microbial genomes (KMG-I) project.</title>
        <authorList>
            <person name="Kyrpides N."/>
        </authorList>
    </citation>
    <scope>NUCLEOTIDE SEQUENCE [LARGE SCALE GENOMIC DNA]</scope>
    <source>
        <strain evidence="3 4">DSM 6562</strain>
    </source>
</reference>
<comment type="similarity">
    <text evidence="1">Belongs to the RelB/DinJ antitoxin family.</text>
</comment>
<keyword evidence="4" id="KW-1185">Reference proteome</keyword>
<accession>A0A5S4ZPJ0</accession>
<dbReference type="NCBIfam" id="TIGR02384">
    <property type="entry name" value="RelB_DinJ"/>
    <property type="match status" value="1"/>
</dbReference>
<comment type="caution">
    <text evidence="3">The sequence shown here is derived from an EMBL/GenBank/DDBJ whole genome shotgun (WGS) entry which is preliminary data.</text>
</comment>
<name>A0A5S4ZPJ0_9FIRM</name>
<dbReference type="Gene3D" id="1.10.1220.10">
    <property type="entry name" value="Met repressor-like"/>
    <property type="match status" value="1"/>
</dbReference>
<dbReference type="Pfam" id="PF04221">
    <property type="entry name" value="RelB"/>
    <property type="match status" value="1"/>
</dbReference>
<dbReference type="EMBL" id="VNHM01000029">
    <property type="protein sequence ID" value="TYO92286.1"/>
    <property type="molecule type" value="Genomic_DNA"/>
</dbReference>
<sequence length="103" mass="11678">MSKTTSIFARVEPEIKEQAEMVLNKLGIPMSSAINIFLRQVVLQNGLPFEVKITHNKPLAIEDLTPEEFNNEIEKGFNDLRAGRVVSADKVAERINREYGHEL</sequence>
<dbReference type="Proteomes" id="UP000323166">
    <property type="component" value="Unassembled WGS sequence"/>
</dbReference>
<keyword evidence="2" id="KW-1277">Toxin-antitoxin system</keyword>
<protein>
    <submittedName>
        <fullName evidence="3">Addiction module RelB/DinJ family antitoxin</fullName>
    </submittedName>
</protein>
<evidence type="ECO:0000313" key="3">
    <source>
        <dbReference type="EMBL" id="TYO92286.1"/>
    </source>
</evidence>
<evidence type="ECO:0000256" key="1">
    <source>
        <dbReference type="ARBA" id="ARBA00010562"/>
    </source>
</evidence>